<dbReference type="Proteomes" id="UP000805193">
    <property type="component" value="Unassembled WGS sequence"/>
</dbReference>
<keyword evidence="2" id="KW-1185">Reference proteome</keyword>
<evidence type="ECO:0000313" key="2">
    <source>
        <dbReference type="Proteomes" id="UP000805193"/>
    </source>
</evidence>
<comment type="caution">
    <text evidence="1">The sequence shown here is derived from an EMBL/GenBank/DDBJ whole genome shotgun (WGS) entry which is preliminary data.</text>
</comment>
<accession>A0AC60Q2M8</accession>
<organism evidence="1 2">
    <name type="scientific">Ixodes persulcatus</name>
    <name type="common">Taiga tick</name>
    <dbReference type="NCBI Taxonomy" id="34615"/>
    <lineage>
        <taxon>Eukaryota</taxon>
        <taxon>Metazoa</taxon>
        <taxon>Ecdysozoa</taxon>
        <taxon>Arthropoda</taxon>
        <taxon>Chelicerata</taxon>
        <taxon>Arachnida</taxon>
        <taxon>Acari</taxon>
        <taxon>Parasitiformes</taxon>
        <taxon>Ixodida</taxon>
        <taxon>Ixodoidea</taxon>
        <taxon>Ixodidae</taxon>
        <taxon>Ixodinae</taxon>
        <taxon>Ixodes</taxon>
    </lineage>
</organism>
<sequence length="101" mass="11261">MSYFPTVRVLTSFFFLVSDLAHALLSHRIVPHEQQCLDVPPTGQGMNSVPSTGDSPYGYNSTPTQTFKDFLFSTLKEVILRDDAADSIQSAVRGYRNLVFT</sequence>
<evidence type="ECO:0000313" key="1">
    <source>
        <dbReference type="EMBL" id="KAG0427932.1"/>
    </source>
</evidence>
<dbReference type="EMBL" id="JABSTQ010009579">
    <property type="protein sequence ID" value="KAG0427932.1"/>
    <property type="molecule type" value="Genomic_DNA"/>
</dbReference>
<gene>
    <name evidence="1" type="ORF">HPB47_025044</name>
</gene>
<name>A0AC60Q2M8_IXOPE</name>
<reference evidence="1 2" key="1">
    <citation type="journal article" date="2020" name="Cell">
        <title>Large-Scale Comparative Analyses of Tick Genomes Elucidate Their Genetic Diversity and Vector Capacities.</title>
        <authorList>
            <consortium name="Tick Genome and Microbiome Consortium (TIGMIC)"/>
            <person name="Jia N."/>
            <person name="Wang J."/>
            <person name="Shi W."/>
            <person name="Du L."/>
            <person name="Sun Y."/>
            <person name="Zhan W."/>
            <person name="Jiang J.F."/>
            <person name="Wang Q."/>
            <person name="Zhang B."/>
            <person name="Ji P."/>
            <person name="Bell-Sakyi L."/>
            <person name="Cui X.M."/>
            <person name="Yuan T.T."/>
            <person name="Jiang B.G."/>
            <person name="Yang W.F."/>
            <person name="Lam T.T."/>
            <person name="Chang Q.C."/>
            <person name="Ding S.J."/>
            <person name="Wang X.J."/>
            <person name="Zhu J.G."/>
            <person name="Ruan X.D."/>
            <person name="Zhao L."/>
            <person name="Wei J.T."/>
            <person name="Ye R.Z."/>
            <person name="Que T.C."/>
            <person name="Du C.H."/>
            <person name="Zhou Y.H."/>
            <person name="Cheng J.X."/>
            <person name="Dai P.F."/>
            <person name="Guo W.B."/>
            <person name="Han X.H."/>
            <person name="Huang E.J."/>
            <person name="Li L.F."/>
            <person name="Wei W."/>
            <person name="Gao Y.C."/>
            <person name="Liu J.Z."/>
            <person name="Shao H.Z."/>
            <person name="Wang X."/>
            <person name="Wang C.C."/>
            <person name="Yang T.C."/>
            <person name="Huo Q.B."/>
            <person name="Li W."/>
            <person name="Chen H.Y."/>
            <person name="Chen S.E."/>
            <person name="Zhou L.G."/>
            <person name="Ni X.B."/>
            <person name="Tian J.H."/>
            <person name="Sheng Y."/>
            <person name="Liu T."/>
            <person name="Pan Y.S."/>
            <person name="Xia L.Y."/>
            <person name="Li J."/>
            <person name="Zhao F."/>
            <person name="Cao W.C."/>
        </authorList>
    </citation>
    <scope>NUCLEOTIDE SEQUENCE [LARGE SCALE GENOMIC DNA]</scope>
    <source>
        <strain evidence="1">Iper-2018</strain>
    </source>
</reference>
<proteinExistence type="predicted"/>
<protein>
    <submittedName>
        <fullName evidence="1">Uncharacterized protein</fullName>
    </submittedName>
</protein>